<comment type="subcellular location">
    <subcellularLocation>
        <location evidence="1">Cell membrane</location>
        <topology evidence="1">Multi-pass membrane protein</topology>
    </subcellularLocation>
</comment>
<evidence type="ECO:0000256" key="2">
    <source>
        <dbReference type="ARBA" id="ARBA00010663"/>
    </source>
</evidence>
<evidence type="ECO:0000313" key="13">
    <source>
        <dbReference type="EnsemblMetazoa" id="SMAR001037-PA"/>
    </source>
</evidence>
<evidence type="ECO:0000256" key="11">
    <source>
        <dbReference type="SAM" id="Phobius"/>
    </source>
</evidence>
<reference evidence="14" key="1">
    <citation type="submission" date="2011-05" db="EMBL/GenBank/DDBJ databases">
        <authorList>
            <person name="Richards S.R."/>
            <person name="Qu J."/>
            <person name="Jiang H."/>
            <person name="Jhangiani S.N."/>
            <person name="Agravi P."/>
            <person name="Goodspeed R."/>
            <person name="Gross S."/>
            <person name="Mandapat C."/>
            <person name="Jackson L."/>
            <person name="Mathew T."/>
            <person name="Pu L."/>
            <person name="Thornton R."/>
            <person name="Saada N."/>
            <person name="Wilczek-Boney K.B."/>
            <person name="Lee S."/>
            <person name="Kovar C."/>
            <person name="Wu Y."/>
            <person name="Scherer S.E."/>
            <person name="Worley K.C."/>
            <person name="Muzny D.M."/>
            <person name="Gibbs R."/>
        </authorList>
    </citation>
    <scope>NUCLEOTIDE SEQUENCE</scope>
    <source>
        <strain evidence="14">Brora</strain>
    </source>
</reference>
<dbReference type="EnsemblMetazoa" id="SMAR001037-RA">
    <property type="protein sequence ID" value="SMAR001037-PA"/>
    <property type="gene ID" value="SMAR001037"/>
</dbReference>
<keyword evidence="9 10" id="KW-0807">Transducer</keyword>
<dbReference type="SUPFAM" id="SSF81321">
    <property type="entry name" value="Family A G protein-coupled receptor-like"/>
    <property type="match status" value="1"/>
</dbReference>
<reference evidence="13" key="2">
    <citation type="submission" date="2015-02" db="UniProtKB">
        <authorList>
            <consortium name="EnsemblMetazoa"/>
        </authorList>
    </citation>
    <scope>IDENTIFICATION</scope>
</reference>
<evidence type="ECO:0000256" key="9">
    <source>
        <dbReference type="ARBA" id="ARBA00023224"/>
    </source>
</evidence>
<evidence type="ECO:0000256" key="5">
    <source>
        <dbReference type="ARBA" id="ARBA00022989"/>
    </source>
</evidence>
<evidence type="ECO:0000313" key="14">
    <source>
        <dbReference type="Proteomes" id="UP000014500"/>
    </source>
</evidence>
<keyword evidence="3" id="KW-1003">Cell membrane</keyword>
<dbReference type="AlphaFoldDB" id="T1IJG9"/>
<dbReference type="GO" id="GO:0007204">
    <property type="term" value="P:positive regulation of cytosolic calcium ion concentration"/>
    <property type="evidence" value="ECO:0007669"/>
    <property type="project" value="TreeGrafter"/>
</dbReference>
<feature type="transmembrane region" description="Helical" evidence="11">
    <location>
        <begin position="54"/>
        <end position="74"/>
    </location>
</feature>
<feature type="transmembrane region" description="Helical" evidence="11">
    <location>
        <begin position="315"/>
        <end position="334"/>
    </location>
</feature>
<dbReference type="OMA" id="CLLRKQP"/>
<organism evidence="13 14">
    <name type="scientific">Strigamia maritima</name>
    <name type="common">European centipede</name>
    <name type="synonym">Geophilus maritimus</name>
    <dbReference type="NCBI Taxonomy" id="126957"/>
    <lineage>
        <taxon>Eukaryota</taxon>
        <taxon>Metazoa</taxon>
        <taxon>Ecdysozoa</taxon>
        <taxon>Arthropoda</taxon>
        <taxon>Myriapoda</taxon>
        <taxon>Chilopoda</taxon>
        <taxon>Pleurostigmophora</taxon>
        <taxon>Geophilomorpha</taxon>
        <taxon>Linotaeniidae</taxon>
        <taxon>Strigamia</taxon>
    </lineage>
</organism>
<comment type="similarity">
    <text evidence="2 10">Belongs to the G-protein coupled receptor 1 family.</text>
</comment>
<dbReference type="InterPro" id="IPR000276">
    <property type="entry name" value="GPCR_Rhodpsn"/>
</dbReference>
<evidence type="ECO:0000256" key="6">
    <source>
        <dbReference type="ARBA" id="ARBA00023040"/>
    </source>
</evidence>
<dbReference type="GO" id="GO:0071880">
    <property type="term" value="P:adenylate cyclase-activating adrenergic receptor signaling pathway"/>
    <property type="evidence" value="ECO:0007669"/>
    <property type="project" value="TreeGrafter"/>
</dbReference>
<feature type="transmembrane region" description="Helical" evidence="11">
    <location>
        <begin position="207"/>
        <end position="230"/>
    </location>
</feature>
<dbReference type="GO" id="GO:0007200">
    <property type="term" value="P:phospholipase C-activating G protein-coupled receptor signaling pathway"/>
    <property type="evidence" value="ECO:0007669"/>
    <property type="project" value="TreeGrafter"/>
</dbReference>
<feature type="transmembrane region" description="Helical" evidence="11">
    <location>
        <begin position="166"/>
        <end position="187"/>
    </location>
</feature>
<evidence type="ECO:0000256" key="1">
    <source>
        <dbReference type="ARBA" id="ARBA00004651"/>
    </source>
</evidence>
<feature type="domain" description="G-protein coupled receptors family 1 profile" evidence="12">
    <location>
        <begin position="66"/>
        <end position="340"/>
    </location>
</feature>
<dbReference type="Proteomes" id="UP000014500">
    <property type="component" value="Unassembled WGS sequence"/>
</dbReference>
<dbReference type="PRINTS" id="PR00237">
    <property type="entry name" value="GPCRRHODOPSN"/>
</dbReference>
<dbReference type="GO" id="GO:0007267">
    <property type="term" value="P:cell-cell signaling"/>
    <property type="evidence" value="ECO:0007669"/>
    <property type="project" value="TreeGrafter"/>
</dbReference>
<keyword evidence="5 11" id="KW-1133">Transmembrane helix</keyword>
<protein>
    <recommendedName>
        <fullName evidence="12">G-protein coupled receptors family 1 profile domain-containing protein</fullName>
    </recommendedName>
</protein>
<keyword evidence="6 10" id="KW-0297">G-protein coupled receptor</keyword>
<evidence type="ECO:0000256" key="3">
    <source>
        <dbReference type="ARBA" id="ARBA00022475"/>
    </source>
</evidence>
<dbReference type="PROSITE" id="PS50262">
    <property type="entry name" value="G_PROTEIN_RECEP_F1_2"/>
    <property type="match status" value="1"/>
</dbReference>
<evidence type="ECO:0000256" key="7">
    <source>
        <dbReference type="ARBA" id="ARBA00023136"/>
    </source>
</evidence>
<keyword evidence="7 11" id="KW-0472">Membrane</keyword>
<proteinExistence type="inferred from homology"/>
<dbReference type="Gene3D" id="1.20.1070.10">
    <property type="entry name" value="Rhodopsin 7-helix transmembrane proteins"/>
    <property type="match status" value="1"/>
</dbReference>
<name>T1IJG9_STRMM</name>
<evidence type="ECO:0000256" key="8">
    <source>
        <dbReference type="ARBA" id="ARBA00023170"/>
    </source>
</evidence>
<dbReference type="PANTHER" id="PTHR24248:SF72">
    <property type="entry name" value="G-PROTEIN COUPLED RECEPTORS FAMILY 1 PROFILE DOMAIN-CONTAINING PROTEIN"/>
    <property type="match status" value="1"/>
</dbReference>
<accession>T1IJG9</accession>
<dbReference type="GO" id="GO:0005886">
    <property type="term" value="C:plasma membrane"/>
    <property type="evidence" value="ECO:0007669"/>
    <property type="project" value="UniProtKB-SubCell"/>
</dbReference>
<dbReference type="SMART" id="SM01381">
    <property type="entry name" value="7TM_GPCR_Srsx"/>
    <property type="match status" value="1"/>
</dbReference>
<dbReference type="InterPro" id="IPR017452">
    <property type="entry name" value="GPCR_Rhodpsn_7TM"/>
</dbReference>
<keyword evidence="8 10" id="KW-0675">Receptor</keyword>
<evidence type="ECO:0000256" key="4">
    <source>
        <dbReference type="ARBA" id="ARBA00022692"/>
    </source>
</evidence>
<dbReference type="Pfam" id="PF00001">
    <property type="entry name" value="7tm_1"/>
    <property type="match status" value="1"/>
</dbReference>
<keyword evidence="4 10" id="KW-0812">Transmembrane</keyword>
<dbReference type="PROSITE" id="PS00237">
    <property type="entry name" value="G_PROTEIN_RECEP_F1_1"/>
    <property type="match status" value="1"/>
</dbReference>
<dbReference type="STRING" id="126957.T1IJG9"/>
<evidence type="ECO:0000259" key="12">
    <source>
        <dbReference type="PROSITE" id="PS50262"/>
    </source>
</evidence>
<feature type="transmembrane region" description="Helical" evidence="11">
    <location>
        <begin position="125"/>
        <end position="145"/>
    </location>
</feature>
<keyword evidence="14" id="KW-1185">Reference proteome</keyword>
<feature type="transmembrane region" description="Helical" evidence="11">
    <location>
        <begin position="86"/>
        <end position="105"/>
    </location>
</feature>
<sequence length="340" mass="37101">MVDHPPTFNSCIGVNLTWCLENEQISNTVNNNFTTDVTTYISSGELAVMVTKGVALGFIVLLTIGGNILVLVAVMFNLHLRSSTNYFIVNLAVADLLLGTTVLPFSASLEVLGRWSFGQVFCDVWAAVDVLCCTASIMSLCVISLDRYIGVSRPLTYTTIMTEKRSILFIFFIWIASIIISVGPLFGWKEPPSEDESECNVTSQPGYVLFSVSGSFYIPTCVILIVYARIYRAAVRQTRFLERGIKTTKASGGSIESSGASGSTSEVTLRVHTGGVGTRLQSCDNLNLSPSCLQAVSGQQGRLAKFKRQKKAAKTLGIVVGVFILCWFPFFFILPLSKYV</sequence>
<dbReference type="HOGENOM" id="CLU_009579_11_6_1"/>
<dbReference type="GO" id="GO:0004937">
    <property type="term" value="F:alpha1-adrenergic receptor activity"/>
    <property type="evidence" value="ECO:0007669"/>
    <property type="project" value="TreeGrafter"/>
</dbReference>
<dbReference type="EMBL" id="JH430285">
    <property type="status" value="NOT_ANNOTATED_CDS"/>
    <property type="molecule type" value="Genomic_DNA"/>
</dbReference>
<evidence type="ECO:0000256" key="10">
    <source>
        <dbReference type="RuleBase" id="RU000688"/>
    </source>
</evidence>
<dbReference type="PANTHER" id="PTHR24248">
    <property type="entry name" value="ADRENERGIC RECEPTOR-RELATED G-PROTEIN COUPLED RECEPTOR"/>
    <property type="match status" value="1"/>
</dbReference>
<dbReference type="eggNOG" id="KOG3656">
    <property type="taxonomic scope" value="Eukaryota"/>
</dbReference>
<dbReference type="PhylomeDB" id="T1IJG9"/>
<dbReference type="GO" id="GO:0043410">
    <property type="term" value="P:positive regulation of MAPK cascade"/>
    <property type="evidence" value="ECO:0007669"/>
    <property type="project" value="TreeGrafter"/>
</dbReference>